<dbReference type="RefSeq" id="XP_014653638.1">
    <property type="nucleotide sequence ID" value="XM_014798152.1"/>
</dbReference>
<feature type="non-terminal residue" evidence="2">
    <location>
        <position position="80"/>
    </location>
</feature>
<keyword evidence="3" id="KW-1185">Reference proteome</keyword>
<sequence>MAPPSQKPAGAQATISAFFKPKPSSSSSSNGASSSAARPPSEPPFKKPRLAVSEAPRRETLARMDRWRFEKDTSTTTTTT</sequence>
<reference evidence="2" key="1">
    <citation type="submission" date="2014-07" db="EMBL/GenBank/DDBJ databases">
        <title>Draft genome sequence of the yeast Pseudozyma antarctica JCM 10317 known as a producer of lipase B which used in a wide range of industrial applications.</title>
        <authorList>
            <person name="Morita T."/>
            <person name="Saika A."/>
            <person name="Koike H."/>
        </authorList>
    </citation>
    <scope>NUCLEOTIDE SEQUENCE</scope>
    <source>
        <strain evidence="2">JCM 10317</strain>
    </source>
</reference>
<accession>A0A081CNB0</accession>
<proteinExistence type="predicted"/>
<feature type="region of interest" description="Disordered" evidence="1">
    <location>
        <begin position="1"/>
        <end position="80"/>
    </location>
</feature>
<gene>
    <name evidence="2" type="ORF">PAN0_045d6391</name>
</gene>
<dbReference type="EMBL" id="DF830112">
    <property type="protein sequence ID" value="GAK68156.1"/>
    <property type="molecule type" value="Genomic_DNA"/>
</dbReference>
<feature type="compositionally biased region" description="Low complexity" evidence="1">
    <location>
        <begin position="16"/>
        <end position="39"/>
    </location>
</feature>
<dbReference type="GeneID" id="26307205"/>
<evidence type="ECO:0000256" key="1">
    <source>
        <dbReference type="SAM" id="MobiDB-lite"/>
    </source>
</evidence>
<dbReference type="AlphaFoldDB" id="A0A081CNB0"/>
<evidence type="ECO:0000313" key="3">
    <source>
        <dbReference type="Proteomes" id="UP000053758"/>
    </source>
</evidence>
<evidence type="ECO:0000313" key="2">
    <source>
        <dbReference type="EMBL" id="GAK68156.1"/>
    </source>
</evidence>
<protein>
    <submittedName>
        <fullName evidence="2">Uncharacterized protein</fullName>
    </submittedName>
</protein>
<name>A0A081CNB0_PSEA2</name>
<dbReference type="Proteomes" id="UP000053758">
    <property type="component" value="Unassembled WGS sequence"/>
</dbReference>
<organism evidence="2">
    <name type="scientific">Pseudozyma antarctica</name>
    <name type="common">Yeast</name>
    <name type="synonym">Candida antarctica</name>
    <dbReference type="NCBI Taxonomy" id="84753"/>
    <lineage>
        <taxon>Eukaryota</taxon>
        <taxon>Fungi</taxon>
        <taxon>Dikarya</taxon>
        <taxon>Basidiomycota</taxon>
        <taxon>Ustilaginomycotina</taxon>
        <taxon>Ustilaginomycetes</taxon>
        <taxon>Ustilaginales</taxon>
        <taxon>Ustilaginaceae</taxon>
        <taxon>Moesziomyces</taxon>
    </lineage>
</organism>
<dbReference type="HOGENOM" id="CLU_2612429_0_0_1"/>
<feature type="compositionally biased region" description="Basic and acidic residues" evidence="1">
    <location>
        <begin position="55"/>
        <end position="73"/>
    </location>
</feature>